<keyword evidence="3" id="KW-0540">Nuclease</keyword>
<dbReference type="EMBL" id="CP133612">
    <property type="protein sequence ID" value="WMV08997.1"/>
    <property type="molecule type" value="Genomic_DNA"/>
</dbReference>
<accession>A0AAF0PQG1</accession>
<dbReference type="GO" id="GO:0016787">
    <property type="term" value="F:hydrolase activity"/>
    <property type="evidence" value="ECO:0007669"/>
    <property type="project" value="UniProtKB-KW"/>
</dbReference>
<evidence type="ECO:0000256" key="1">
    <source>
        <dbReference type="ARBA" id="ARBA00022679"/>
    </source>
</evidence>
<dbReference type="InterPro" id="IPR041373">
    <property type="entry name" value="RT_RNaseH"/>
</dbReference>
<reference evidence="9" key="1">
    <citation type="submission" date="2023-08" db="EMBL/GenBank/DDBJ databases">
        <title>A de novo genome assembly of Solanum verrucosum Schlechtendal, a Mexican diploid species geographically isolated from the other diploid A-genome species in potato relatives.</title>
        <authorList>
            <person name="Hosaka K."/>
        </authorList>
    </citation>
    <scope>NUCLEOTIDE SEQUENCE</scope>
    <source>
        <tissue evidence="9">Young leaves</tissue>
    </source>
</reference>
<evidence type="ECO:0000259" key="7">
    <source>
        <dbReference type="Pfam" id="PF00078"/>
    </source>
</evidence>
<organism evidence="9 10">
    <name type="scientific">Solanum verrucosum</name>
    <dbReference type="NCBI Taxonomy" id="315347"/>
    <lineage>
        <taxon>Eukaryota</taxon>
        <taxon>Viridiplantae</taxon>
        <taxon>Streptophyta</taxon>
        <taxon>Embryophyta</taxon>
        <taxon>Tracheophyta</taxon>
        <taxon>Spermatophyta</taxon>
        <taxon>Magnoliopsida</taxon>
        <taxon>eudicotyledons</taxon>
        <taxon>Gunneridae</taxon>
        <taxon>Pentapetalae</taxon>
        <taxon>asterids</taxon>
        <taxon>lamiids</taxon>
        <taxon>Solanales</taxon>
        <taxon>Solanaceae</taxon>
        <taxon>Solanoideae</taxon>
        <taxon>Solaneae</taxon>
        <taxon>Solanum</taxon>
    </lineage>
</organism>
<dbReference type="CDD" id="cd09274">
    <property type="entry name" value="RNase_HI_RT_Ty3"/>
    <property type="match status" value="1"/>
</dbReference>
<proteinExistence type="predicted"/>
<keyword evidence="6" id="KW-0695">RNA-directed DNA polymerase</keyword>
<dbReference type="PANTHER" id="PTHR24559:SF444">
    <property type="entry name" value="REVERSE TRANSCRIPTASE DOMAIN-CONTAINING PROTEIN"/>
    <property type="match status" value="1"/>
</dbReference>
<evidence type="ECO:0000256" key="2">
    <source>
        <dbReference type="ARBA" id="ARBA00022695"/>
    </source>
</evidence>
<dbReference type="GO" id="GO:0004519">
    <property type="term" value="F:endonuclease activity"/>
    <property type="evidence" value="ECO:0007669"/>
    <property type="project" value="UniProtKB-KW"/>
</dbReference>
<keyword evidence="5" id="KW-0378">Hydrolase</keyword>
<dbReference type="PANTHER" id="PTHR24559">
    <property type="entry name" value="TRANSPOSON TY3-I GAG-POL POLYPROTEIN"/>
    <property type="match status" value="1"/>
</dbReference>
<evidence type="ECO:0000256" key="3">
    <source>
        <dbReference type="ARBA" id="ARBA00022722"/>
    </source>
</evidence>
<gene>
    <name evidence="9" type="ORF">MTR67_002382</name>
</gene>
<keyword evidence="2" id="KW-0548">Nucleotidyltransferase</keyword>
<evidence type="ECO:0000256" key="5">
    <source>
        <dbReference type="ARBA" id="ARBA00022801"/>
    </source>
</evidence>
<keyword evidence="10" id="KW-1185">Reference proteome</keyword>
<keyword evidence="1" id="KW-0808">Transferase</keyword>
<evidence type="ECO:0008006" key="11">
    <source>
        <dbReference type="Google" id="ProtNLM"/>
    </source>
</evidence>
<dbReference type="Pfam" id="PF17917">
    <property type="entry name" value="RT_RNaseH"/>
    <property type="match status" value="1"/>
</dbReference>
<dbReference type="InterPro" id="IPR043128">
    <property type="entry name" value="Rev_trsase/Diguanyl_cyclase"/>
</dbReference>
<dbReference type="GO" id="GO:0003964">
    <property type="term" value="F:RNA-directed DNA polymerase activity"/>
    <property type="evidence" value="ECO:0007669"/>
    <property type="project" value="UniProtKB-KW"/>
</dbReference>
<dbReference type="Gene3D" id="3.30.70.270">
    <property type="match status" value="1"/>
</dbReference>
<dbReference type="Gene3D" id="3.10.10.10">
    <property type="entry name" value="HIV Type 1 Reverse Transcriptase, subunit A, domain 1"/>
    <property type="match status" value="1"/>
</dbReference>
<evidence type="ECO:0000259" key="8">
    <source>
        <dbReference type="Pfam" id="PF17917"/>
    </source>
</evidence>
<dbReference type="CDD" id="cd01647">
    <property type="entry name" value="RT_LTR"/>
    <property type="match status" value="1"/>
</dbReference>
<protein>
    <recommendedName>
        <fullName evidence="11">Reverse transcriptase</fullName>
    </recommendedName>
</protein>
<evidence type="ECO:0000313" key="10">
    <source>
        <dbReference type="Proteomes" id="UP001234989"/>
    </source>
</evidence>
<dbReference type="SUPFAM" id="SSF56672">
    <property type="entry name" value="DNA/RNA polymerases"/>
    <property type="match status" value="1"/>
</dbReference>
<evidence type="ECO:0000256" key="4">
    <source>
        <dbReference type="ARBA" id="ARBA00022759"/>
    </source>
</evidence>
<sequence>MCIDYQQLNRVTIQNKYPLPQIDDRFDQLQGASVFSKIDLRSGFHQLKIRPEDVPKMAFITYYGHYEFLVLSFGLNNVPAAFMSLMNGVFKTFLDSFVIVFINDNLDKNVITYVSLQLKVHERNYPTQDLELAVVAFAPKIWWHYLYGVKCEGFTDHYSLQHVFTQKDLNLRHRRWMELLKDYDVTIQYHPGKANVVADALS</sequence>
<dbReference type="AlphaFoldDB" id="A0AAF0PQG1"/>
<dbReference type="InterPro" id="IPR043502">
    <property type="entry name" value="DNA/RNA_pol_sf"/>
</dbReference>
<dbReference type="Pfam" id="PF00078">
    <property type="entry name" value="RVT_1"/>
    <property type="match status" value="1"/>
</dbReference>
<keyword evidence="4" id="KW-0255">Endonuclease</keyword>
<evidence type="ECO:0000256" key="6">
    <source>
        <dbReference type="ARBA" id="ARBA00022918"/>
    </source>
</evidence>
<dbReference type="InterPro" id="IPR053134">
    <property type="entry name" value="RNA-dir_DNA_polymerase"/>
</dbReference>
<name>A0AAF0PQG1_SOLVR</name>
<evidence type="ECO:0000313" key="9">
    <source>
        <dbReference type="EMBL" id="WMV08997.1"/>
    </source>
</evidence>
<dbReference type="Proteomes" id="UP001234989">
    <property type="component" value="Chromosome 1"/>
</dbReference>
<dbReference type="InterPro" id="IPR000477">
    <property type="entry name" value="RT_dom"/>
</dbReference>
<feature type="domain" description="Reverse transcriptase RNase H-like" evidence="8">
    <location>
        <begin position="105"/>
        <end position="183"/>
    </location>
</feature>
<feature type="domain" description="Reverse transcriptase" evidence="7">
    <location>
        <begin position="2"/>
        <end position="104"/>
    </location>
</feature>